<dbReference type="PRINTS" id="PR00368">
    <property type="entry name" value="FADPNR"/>
</dbReference>
<evidence type="ECO:0000313" key="4">
    <source>
        <dbReference type="EMBL" id="AUS06112.1"/>
    </source>
</evidence>
<gene>
    <name evidence="4" type="ORF">C1A40_11910</name>
</gene>
<dbReference type="InterPro" id="IPR050097">
    <property type="entry name" value="Ferredoxin-NADP_redctase_2"/>
</dbReference>
<feature type="domain" description="FAD/NAD(P)-binding" evidence="3">
    <location>
        <begin position="7"/>
        <end position="283"/>
    </location>
</feature>
<dbReference type="OrthoDB" id="9806179at2"/>
<dbReference type="Pfam" id="PF07992">
    <property type="entry name" value="Pyr_redox_2"/>
    <property type="match status" value="1"/>
</dbReference>
<dbReference type="Gene3D" id="3.50.50.60">
    <property type="entry name" value="FAD/NAD(P)-binding domain"/>
    <property type="match status" value="2"/>
</dbReference>
<dbReference type="InterPro" id="IPR023753">
    <property type="entry name" value="FAD/NAD-binding_dom"/>
</dbReference>
<keyword evidence="2" id="KW-0560">Oxidoreductase</keyword>
<protein>
    <submittedName>
        <fullName evidence="4">Pyridine nucleotide-disulfide oxidoreductase</fullName>
    </submittedName>
</protein>
<dbReference type="PRINTS" id="PR00469">
    <property type="entry name" value="PNDRDTASEII"/>
</dbReference>
<keyword evidence="1" id="KW-0285">Flavoprotein</keyword>
<accession>A0A2I7SJP2</accession>
<dbReference type="PANTHER" id="PTHR48105">
    <property type="entry name" value="THIOREDOXIN REDUCTASE 1-RELATED-RELATED"/>
    <property type="match status" value="1"/>
</dbReference>
<dbReference type="Proteomes" id="UP000236592">
    <property type="component" value="Chromosome"/>
</dbReference>
<reference evidence="5" key="1">
    <citation type="submission" date="2018-01" db="EMBL/GenBank/DDBJ databases">
        <title>Complete genome of Tamlana sp. UJ94.</title>
        <authorList>
            <person name="Jung J."/>
            <person name="Chung D."/>
            <person name="Bae S.S."/>
            <person name="Baek K."/>
        </authorList>
    </citation>
    <scope>NUCLEOTIDE SEQUENCE [LARGE SCALE GENOMIC DNA]</scope>
    <source>
        <strain evidence="5">UJ94</strain>
    </source>
</reference>
<dbReference type="GO" id="GO:0016491">
    <property type="term" value="F:oxidoreductase activity"/>
    <property type="evidence" value="ECO:0007669"/>
    <property type="project" value="UniProtKB-KW"/>
</dbReference>
<keyword evidence="5" id="KW-1185">Reference proteome</keyword>
<evidence type="ECO:0000256" key="1">
    <source>
        <dbReference type="ARBA" id="ARBA00022630"/>
    </source>
</evidence>
<organism evidence="4 5">
    <name type="scientific">Pseudotamlana carrageenivorans</name>
    <dbReference type="NCBI Taxonomy" id="2069432"/>
    <lineage>
        <taxon>Bacteria</taxon>
        <taxon>Pseudomonadati</taxon>
        <taxon>Bacteroidota</taxon>
        <taxon>Flavobacteriia</taxon>
        <taxon>Flavobacteriales</taxon>
        <taxon>Flavobacteriaceae</taxon>
        <taxon>Pseudotamlana</taxon>
    </lineage>
</organism>
<evidence type="ECO:0000313" key="5">
    <source>
        <dbReference type="Proteomes" id="UP000236592"/>
    </source>
</evidence>
<dbReference type="InterPro" id="IPR036188">
    <property type="entry name" value="FAD/NAD-bd_sf"/>
</dbReference>
<dbReference type="RefSeq" id="WP_102996086.1">
    <property type="nucleotide sequence ID" value="NZ_CP025938.1"/>
</dbReference>
<name>A0A2I7SJP2_9FLAO</name>
<evidence type="ECO:0000256" key="2">
    <source>
        <dbReference type="ARBA" id="ARBA00023002"/>
    </source>
</evidence>
<dbReference type="KEGG" id="taj:C1A40_11910"/>
<sequence>MTNNNFEVIIIGGGYAGLSAALSLGRSLRKVLIIEGNSPSANKRSKFSYNFITQDGIKPESILKQAKDQILKYDTLKFISDIAISVQKSNDLCFINTFSGHKFNSKKIIFATGIKYIYPKIKGFSECWGVSIIHCSGCHGYEFKNKKTAILANGDSAFMFISIVLNLTDKISILTNGESSFSPMQLEKLNSRKIQIIESKIKEIQHVEGVIKNVVFDNNISSDFEVLYAFPELNQKSELPSKLGCQFTDDGLIKVDSYNRTTVNGVYACGDNSSDRRSISNAVVNGHLAGATVNLELSIESF</sequence>
<proteinExistence type="predicted"/>
<dbReference type="SUPFAM" id="SSF51905">
    <property type="entry name" value="FAD/NAD(P)-binding domain"/>
    <property type="match status" value="2"/>
</dbReference>
<evidence type="ECO:0000259" key="3">
    <source>
        <dbReference type="Pfam" id="PF07992"/>
    </source>
</evidence>
<dbReference type="EMBL" id="CP025938">
    <property type="protein sequence ID" value="AUS06112.1"/>
    <property type="molecule type" value="Genomic_DNA"/>
</dbReference>
<dbReference type="AlphaFoldDB" id="A0A2I7SJP2"/>